<evidence type="ECO:0000313" key="2">
    <source>
        <dbReference type="EMBL" id="KIK76018.1"/>
    </source>
</evidence>
<evidence type="ECO:0000313" key="3">
    <source>
        <dbReference type="Proteomes" id="UP000054538"/>
    </source>
</evidence>
<organism evidence="2 3">
    <name type="scientific">Paxillus rubicundulus Ve08.2h10</name>
    <dbReference type="NCBI Taxonomy" id="930991"/>
    <lineage>
        <taxon>Eukaryota</taxon>
        <taxon>Fungi</taxon>
        <taxon>Dikarya</taxon>
        <taxon>Basidiomycota</taxon>
        <taxon>Agaricomycotina</taxon>
        <taxon>Agaricomycetes</taxon>
        <taxon>Agaricomycetidae</taxon>
        <taxon>Boletales</taxon>
        <taxon>Paxilineae</taxon>
        <taxon>Paxillaceae</taxon>
        <taxon>Paxillus</taxon>
    </lineage>
</organism>
<evidence type="ECO:0000256" key="1">
    <source>
        <dbReference type="SAM" id="MobiDB-lite"/>
    </source>
</evidence>
<dbReference type="InParanoid" id="A0A0D0CLC7"/>
<proteinExistence type="predicted"/>
<name>A0A0D0CLC7_9AGAM</name>
<reference evidence="3" key="2">
    <citation type="submission" date="2015-01" db="EMBL/GenBank/DDBJ databases">
        <title>Evolutionary Origins and Diversification of the Mycorrhizal Mutualists.</title>
        <authorList>
            <consortium name="DOE Joint Genome Institute"/>
            <consortium name="Mycorrhizal Genomics Consortium"/>
            <person name="Kohler A."/>
            <person name="Kuo A."/>
            <person name="Nagy L.G."/>
            <person name="Floudas D."/>
            <person name="Copeland A."/>
            <person name="Barry K.W."/>
            <person name="Cichocki N."/>
            <person name="Veneault-Fourrey C."/>
            <person name="LaButti K."/>
            <person name="Lindquist E.A."/>
            <person name="Lipzen A."/>
            <person name="Lundell T."/>
            <person name="Morin E."/>
            <person name="Murat C."/>
            <person name="Riley R."/>
            <person name="Ohm R."/>
            <person name="Sun H."/>
            <person name="Tunlid A."/>
            <person name="Henrissat B."/>
            <person name="Grigoriev I.V."/>
            <person name="Hibbett D.S."/>
            <person name="Martin F."/>
        </authorList>
    </citation>
    <scope>NUCLEOTIDE SEQUENCE [LARGE SCALE GENOMIC DNA]</scope>
    <source>
        <strain evidence="3">Ve08.2h10</strain>
    </source>
</reference>
<sequence length="58" mass="6188">MAPQYLICVHKRSCRAVHLLSHPSGRPSPKIGAGPRGGSCVQYDKGQEKKVEAAVSNS</sequence>
<dbReference type="EMBL" id="KN827719">
    <property type="protein sequence ID" value="KIK76018.1"/>
    <property type="molecule type" value="Genomic_DNA"/>
</dbReference>
<protein>
    <submittedName>
        <fullName evidence="2">Unplaced genomic scaffold scaffold_2897, whole genome shotgun sequence</fullName>
    </submittedName>
</protein>
<feature type="region of interest" description="Disordered" evidence="1">
    <location>
        <begin position="20"/>
        <end position="39"/>
    </location>
</feature>
<keyword evidence="3" id="KW-1185">Reference proteome</keyword>
<dbReference type="Proteomes" id="UP000054538">
    <property type="component" value="Unassembled WGS sequence"/>
</dbReference>
<dbReference type="HOGENOM" id="CLU_2979752_0_0_1"/>
<reference evidence="2 3" key="1">
    <citation type="submission" date="2014-04" db="EMBL/GenBank/DDBJ databases">
        <authorList>
            <consortium name="DOE Joint Genome Institute"/>
            <person name="Kuo A."/>
            <person name="Kohler A."/>
            <person name="Jargeat P."/>
            <person name="Nagy L.G."/>
            <person name="Floudas D."/>
            <person name="Copeland A."/>
            <person name="Barry K.W."/>
            <person name="Cichocki N."/>
            <person name="Veneault-Fourrey C."/>
            <person name="LaButti K."/>
            <person name="Lindquist E.A."/>
            <person name="Lipzen A."/>
            <person name="Lundell T."/>
            <person name="Morin E."/>
            <person name="Murat C."/>
            <person name="Sun H."/>
            <person name="Tunlid A."/>
            <person name="Henrissat B."/>
            <person name="Grigoriev I.V."/>
            <person name="Hibbett D.S."/>
            <person name="Martin F."/>
            <person name="Nordberg H.P."/>
            <person name="Cantor M.N."/>
            <person name="Hua S.X."/>
        </authorList>
    </citation>
    <scope>NUCLEOTIDE SEQUENCE [LARGE SCALE GENOMIC DNA]</scope>
    <source>
        <strain evidence="2 3">Ve08.2h10</strain>
    </source>
</reference>
<dbReference type="AlphaFoldDB" id="A0A0D0CLC7"/>
<gene>
    <name evidence="2" type="ORF">PAXRUDRAFT_452207</name>
</gene>
<accession>A0A0D0CLC7</accession>